<protein>
    <recommendedName>
        <fullName evidence="4">MBD domain-containing protein</fullName>
    </recommendedName>
</protein>
<proteinExistence type="predicted"/>
<keyword evidence="3" id="KW-1185">Reference proteome</keyword>
<evidence type="ECO:0000313" key="3">
    <source>
        <dbReference type="Proteomes" id="UP000634136"/>
    </source>
</evidence>
<evidence type="ECO:0008006" key="4">
    <source>
        <dbReference type="Google" id="ProtNLM"/>
    </source>
</evidence>
<comment type="caution">
    <text evidence="2">The sequence shown here is derived from an EMBL/GenBank/DDBJ whole genome shotgun (WGS) entry which is preliminary data.</text>
</comment>
<accession>A0A834SQ70</accession>
<gene>
    <name evidence="2" type="ORF">G2W53_035328</name>
</gene>
<feature type="compositionally biased region" description="Basic and acidic residues" evidence="1">
    <location>
        <begin position="129"/>
        <end position="163"/>
    </location>
</feature>
<dbReference type="EMBL" id="JAAIUW010000011">
    <property type="protein sequence ID" value="KAF7808585.1"/>
    <property type="molecule type" value="Genomic_DNA"/>
</dbReference>
<evidence type="ECO:0000313" key="2">
    <source>
        <dbReference type="EMBL" id="KAF7808585.1"/>
    </source>
</evidence>
<sequence length="174" mass="20305">MDRFALNYKDPCKQPDPLQFSFIERLQNWNIQFRKRPEGRWDMFYRYGANPKRLFRSKSEVTDFIAYEICPAESPGKKTKKADNTEKDANEVIDHEGMSCKSEEDNQQKDDNKEKAADEVTDDEGISCKSEEDNQQKDLGKDDKELIDVHSERIVHNGEDQREMQSVAQAHDIV</sequence>
<name>A0A834SQ70_9FABA</name>
<dbReference type="Proteomes" id="UP000634136">
    <property type="component" value="Unassembled WGS sequence"/>
</dbReference>
<feature type="compositionally biased region" description="Basic and acidic residues" evidence="1">
    <location>
        <begin position="81"/>
        <end position="118"/>
    </location>
</feature>
<feature type="region of interest" description="Disordered" evidence="1">
    <location>
        <begin position="72"/>
        <end position="174"/>
    </location>
</feature>
<reference evidence="2" key="1">
    <citation type="submission" date="2020-09" db="EMBL/GenBank/DDBJ databases">
        <title>Genome-Enabled Discovery of Anthraquinone Biosynthesis in Senna tora.</title>
        <authorList>
            <person name="Kang S.-H."/>
            <person name="Pandey R.P."/>
            <person name="Lee C.-M."/>
            <person name="Sim J.-S."/>
            <person name="Jeong J.-T."/>
            <person name="Choi B.-S."/>
            <person name="Jung M."/>
            <person name="Ginzburg D."/>
            <person name="Zhao K."/>
            <person name="Won S.Y."/>
            <person name="Oh T.-J."/>
            <person name="Yu Y."/>
            <person name="Kim N.-H."/>
            <person name="Lee O.R."/>
            <person name="Lee T.-H."/>
            <person name="Bashyal P."/>
            <person name="Kim T.-S."/>
            <person name="Lee W.-H."/>
            <person name="Kawkins C."/>
            <person name="Kim C.-K."/>
            <person name="Kim J.S."/>
            <person name="Ahn B.O."/>
            <person name="Rhee S.Y."/>
            <person name="Sohng J.K."/>
        </authorList>
    </citation>
    <scope>NUCLEOTIDE SEQUENCE</scope>
    <source>
        <tissue evidence="2">Leaf</tissue>
    </source>
</reference>
<dbReference type="AlphaFoldDB" id="A0A834SQ70"/>
<evidence type="ECO:0000256" key="1">
    <source>
        <dbReference type="SAM" id="MobiDB-lite"/>
    </source>
</evidence>
<organism evidence="2 3">
    <name type="scientific">Senna tora</name>
    <dbReference type="NCBI Taxonomy" id="362788"/>
    <lineage>
        <taxon>Eukaryota</taxon>
        <taxon>Viridiplantae</taxon>
        <taxon>Streptophyta</taxon>
        <taxon>Embryophyta</taxon>
        <taxon>Tracheophyta</taxon>
        <taxon>Spermatophyta</taxon>
        <taxon>Magnoliopsida</taxon>
        <taxon>eudicotyledons</taxon>
        <taxon>Gunneridae</taxon>
        <taxon>Pentapetalae</taxon>
        <taxon>rosids</taxon>
        <taxon>fabids</taxon>
        <taxon>Fabales</taxon>
        <taxon>Fabaceae</taxon>
        <taxon>Caesalpinioideae</taxon>
        <taxon>Cassia clade</taxon>
        <taxon>Senna</taxon>
    </lineage>
</organism>